<dbReference type="InterPro" id="IPR038404">
    <property type="entry name" value="TRAP_DctP_sf"/>
</dbReference>
<dbReference type="InterPro" id="IPR006311">
    <property type="entry name" value="TAT_signal"/>
</dbReference>
<dbReference type="PANTHER" id="PTHR33376:SF5">
    <property type="entry name" value="EXTRACYTOPLASMIC SOLUTE RECEPTOR PROTEIN"/>
    <property type="match status" value="1"/>
</dbReference>
<dbReference type="RefSeq" id="WP_102073275.1">
    <property type="nucleotide sequence ID" value="NZ_PDNW01000004.1"/>
</dbReference>
<feature type="binding site" evidence="2">
    <location>
        <position position="155"/>
    </location>
    <ligand>
        <name>substrate</name>
    </ligand>
</feature>
<dbReference type="GO" id="GO:0031317">
    <property type="term" value="C:tripartite ATP-independent periplasmic transporter complex"/>
    <property type="evidence" value="ECO:0007669"/>
    <property type="project" value="InterPro"/>
</dbReference>
<comment type="caution">
    <text evidence="5">The sequence shown here is derived from an EMBL/GenBank/DDBJ whole genome shotgun (WGS) entry which is preliminary data.</text>
</comment>
<dbReference type="AlphaFoldDB" id="A0A2N4U6T3"/>
<dbReference type="PANTHER" id="PTHR33376">
    <property type="match status" value="1"/>
</dbReference>
<proteinExistence type="predicted"/>
<evidence type="ECO:0000313" key="6">
    <source>
        <dbReference type="Proteomes" id="UP000234190"/>
    </source>
</evidence>
<dbReference type="Proteomes" id="UP000234190">
    <property type="component" value="Unassembled WGS sequence"/>
</dbReference>
<dbReference type="GO" id="GO:0055085">
    <property type="term" value="P:transmembrane transport"/>
    <property type="evidence" value="ECO:0007669"/>
    <property type="project" value="InterPro"/>
</dbReference>
<sequence length="360" mass="40130">MQRRTFIKRAGLGIASAAVIGAPAVQAQTTLRWRMATSYSTSLLAHHTAAEKFTKLVSEMSGGKFTISLHHAGELMPAFGVLDGVQNGTVECCFTAPYYFVGKDETFALGSGIPFGLNSRQMTAWMFRGNGLKLMREFYKKYNIINFPMGNTGTQMGGWFRKEIETLDDIKGLKIRIPGLAGEVFQRLGAVPQQIPGSDIYTSLEKGTIDAAEWVGPLDDMKLGLNKVAPHYYYPGWWEGSAQVDLFVNTSAFEQLPDEYKAIIEAASAVGHITMQSVYDAENPDALKQLVAGGAKLHRFSKPIMDASFKESMGLFDDISAKNQNWKKVYDDFKKFRADQNLWFKFAEGSFDQYMHTQKL</sequence>
<feature type="chain" id="PRO_5014885155" evidence="4">
    <location>
        <begin position="28"/>
        <end position="360"/>
    </location>
</feature>
<dbReference type="InterPro" id="IPR018389">
    <property type="entry name" value="DctP_fam"/>
</dbReference>
<reference evidence="5 6" key="1">
    <citation type="submission" date="2017-10" db="EMBL/GenBank/DDBJ databases">
        <title>Two draft genome sequences of Pusillimonas sp. strains isolated from a nitrate- and radionuclide-contaminated groundwater in Russia.</title>
        <authorList>
            <person name="Grouzdev D.S."/>
            <person name="Tourova T.P."/>
            <person name="Goeva M.A."/>
            <person name="Babich T.L."/>
            <person name="Sokolova D.S."/>
            <person name="Abdullin R."/>
            <person name="Poltaraus A.B."/>
            <person name="Toshchakov S.V."/>
            <person name="Nazina T.N."/>
        </authorList>
    </citation>
    <scope>NUCLEOTIDE SEQUENCE [LARGE SCALE GENOMIC DNA]</scope>
    <source>
        <strain evidence="5 6">JR1/69-3-13</strain>
    </source>
</reference>
<keyword evidence="3" id="KW-0479">Metal-binding</keyword>
<evidence type="ECO:0000256" key="1">
    <source>
        <dbReference type="ARBA" id="ARBA00022729"/>
    </source>
</evidence>
<evidence type="ECO:0000256" key="2">
    <source>
        <dbReference type="PIRSR" id="PIRSR039026-1"/>
    </source>
</evidence>
<dbReference type="Gene3D" id="3.40.190.170">
    <property type="entry name" value="Bacterial extracellular solute-binding protein, family 7"/>
    <property type="match status" value="1"/>
</dbReference>
<accession>A0A2N4U6T3</accession>
<organism evidence="5 6">
    <name type="scientific">Pollutimonas subterranea</name>
    <dbReference type="NCBI Taxonomy" id="2045210"/>
    <lineage>
        <taxon>Bacteria</taxon>
        <taxon>Pseudomonadati</taxon>
        <taxon>Pseudomonadota</taxon>
        <taxon>Betaproteobacteria</taxon>
        <taxon>Burkholderiales</taxon>
        <taxon>Alcaligenaceae</taxon>
        <taxon>Pollutimonas</taxon>
    </lineage>
</organism>
<evidence type="ECO:0000313" key="5">
    <source>
        <dbReference type="EMBL" id="PLC50728.1"/>
    </source>
</evidence>
<dbReference type="NCBIfam" id="NF037995">
    <property type="entry name" value="TRAP_S1"/>
    <property type="match status" value="1"/>
</dbReference>
<protein>
    <submittedName>
        <fullName evidence="5">ABC transporter substrate-binding protein</fullName>
    </submittedName>
</protein>
<name>A0A2N4U6T3_9BURK</name>
<dbReference type="Pfam" id="PF03480">
    <property type="entry name" value="DctP"/>
    <property type="match status" value="1"/>
</dbReference>
<dbReference type="InterPro" id="IPR026289">
    <property type="entry name" value="SBP_TakP-like"/>
</dbReference>
<dbReference type="GO" id="GO:0046872">
    <property type="term" value="F:metal ion binding"/>
    <property type="evidence" value="ECO:0007669"/>
    <property type="project" value="UniProtKB-KW"/>
</dbReference>
<gene>
    <name evidence="5" type="ORF">CR159_06945</name>
</gene>
<evidence type="ECO:0000256" key="3">
    <source>
        <dbReference type="PIRSR" id="PIRSR039026-2"/>
    </source>
</evidence>
<dbReference type="EMBL" id="PDNW01000004">
    <property type="protein sequence ID" value="PLC50728.1"/>
    <property type="molecule type" value="Genomic_DNA"/>
</dbReference>
<keyword evidence="6" id="KW-1185">Reference proteome</keyword>
<evidence type="ECO:0000256" key="4">
    <source>
        <dbReference type="SAM" id="SignalP"/>
    </source>
</evidence>
<dbReference type="PROSITE" id="PS51318">
    <property type="entry name" value="TAT"/>
    <property type="match status" value="1"/>
</dbReference>
<dbReference type="Gene3D" id="3.40.190.10">
    <property type="entry name" value="Periplasmic binding protein-like II"/>
    <property type="match status" value="1"/>
</dbReference>
<dbReference type="PIRSF" id="PIRSF039026">
    <property type="entry name" value="SiaP"/>
    <property type="match status" value="1"/>
</dbReference>
<feature type="binding site" evidence="3">
    <location>
        <position position="214"/>
    </location>
    <ligand>
        <name>Na(+)</name>
        <dbReference type="ChEBI" id="CHEBI:29101"/>
    </ligand>
</feature>
<keyword evidence="1 4" id="KW-0732">Signal</keyword>
<feature type="binding site" evidence="3">
    <location>
        <position position="213"/>
    </location>
    <ligand>
        <name>substrate</name>
    </ligand>
</feature>
<feature type="binding site" evidence="3">
    <location>
        <position position="239"/>
    </location>
    <ligand>
        <name>substrate</name>
    </ligand>
</feature>
<dbReference type="OrthoDB" id="9769667at2"/>
<feature type="signal peptide" evidence="4">
    <location>
        <begin position="1"/>
        <end position="27"/>
    </location>
</feature>
<feature type="binding site" evidence="2">
    <location>
        <position position="176"/>
    </location>
    <ligand>
        <name>substrate</name>
    </ligand>
</feature>